<sequence>MRIIFECSVLEVKDFLSYPHRFPELQSLASSIMLRLQSFESWSLCFILQEQNIIATEIAMSVIHGHRYHSYIAQHGAAWLQNHIDIEAANA</sequence>
<dbReference type="Proteomes" id="UP000694005">
    <property type="component" value="Chromosome A02"/>
</dbReference>
<reference evidence="2" key="1">
    <citation type="submission" date="2018-11" db="EMBL/GenBank/DDBJ databases">
        <authorList>
            <consortium name="Genoscope - CEA"/>
            <person name="William W."/>
        </authorList>
    </citation>
    <scope>NUCLEOTIDE SEQUENCE</scope>
</reference>
<dbReference type="EMBL" id="LS974618">
    <property type="protein sequence ID" value="CAG7895954.1"/>
    <property type="molecule type" value="Genomic_DNA"/>
</dbReference>
<dbReference type="Gramene" id="A02p49060.2_BraZ1">
    <property type="protein sequence ID" value="A02p49060.2_BraZ1.CDS.1"/>
    <property type="gene ID" value="A02g49060.2_BraZ1"/>
</dbReference>
<dbReference type="SMR" id="A0A3P6AVA5"/>
<name>A0A3P6AVA5_BRACM</name>
<evidence type="ECO:0000313" key="2">
    <source>
        <dbReference type="EMBL" id="VDC92839.1"/>
    </source>
</evidence>
<organism evidence="2">
    <name type="scientific">Brassica campestris</name>
    <name type="common">Field mustard</name>
    <dbReference type="NCBI Taxonomy" id="3711"/>
    <lineage>
        <taxon>Eukaryota</taxon>
        <taxon>Viridiplantae</taxon>
        <taxon>Streptophyta</taxon>
        <taxon>Embryophyta</taxon>
        <taxon>Tracheophyta</taxon>
        <taxon>Spermatophyta</taxon>
        <taxon>Magnoliopsida</taxon>
        <taxon>eudicotyledons</taxon>
        <taxon>Gunneridae</taxon>
        <taxon>Pentapetalae</taxon>
        <taxon>rosids</taxon>
        <taxon>malvids</taxon>
        <taxon>Brassicales</taxon>
        <taxon>Brassicaceae</taxon>
        <taxon>Brassiceae</taxon>
        <taxon>Brassica</taxon>
    </lineage>
</organism>
<evidence type="ECO:0000313" key="1">
    <source>
        <dbReference type="EMBL" id="CAG7895954.1"/>
    </source>
</evidence>
<dbReference type="EMBL" id="LR031573">
    <property type="protein sequence ID" value="VDC92839.1"/>
    <property type="molecule type" value="Genomic_DNA"/>
</dbReference>
<evidence type="ECO:0008006" key="3">
    <source>
        <dbReference type="Google" id="ProtNLM"/>
    </source>
</evidence>
<proteinExistence type="predicted"/>
<dbReference type="AlphaFoldDB" id="A0A3P6AVA5"/>
<gene>
    <name evidence="2" type="ORF">BRAA02T09029Z</name>
    <name evidence="1" type="ORF">BRAPAZ1V2_A02P49060.2</name>
</gene>
<accession>A0A3P6AVA5</accession>
<protein>
    <recommendedName>
        <fullName evidence="3">RNase H type-1 domain-containing protein</fullName>
    </recommendedName>
</protein>